<name>A0A2G8SCA0_9APHY</name>
<evidence type="ECO:0000313" key="1">
    <source>
        <dbReference type="EMBL" id="PIL31373.1"/>
    </source>
</evidence>
<accession>A0A2G8SCA0</accession>
<gene>
    <name evidence="1" type="ORF">GSI_06073</name>
</gene>
<evidence type="ECO:0000313" key="2">
    <source>
        <dbReference type="Proteomes" id="UP000230002"/>
    </source>
</evidence>
<sequence>MGIKEAPGPFELLQQVAQPHLIFDTQNPAMLSPSRLYSVAFTALFFATMIAAVPVAQESSGAGLGDLVEELLGGIGL</sequence>
<reference evidence="1 2" key="1">
    <citation type="journal article" date="2015" name="Sci. Rep.">
        <title>Chromosome-level genome map provides insights into diverse defense mechanisms in the medicinal fungus Ganoderma sinense.</title>
        <authorList>
            <person name="Zhu Y."/>
            <person name="Xu J."/>
            <person name="Sun C."/>
            <person name="Zhou S."/>
            <person name="Xu H."/>
            <person name="Nelson D.R."/>
            <person name="Qian J."/>
            <person name="Song J."/>
            <person name="Luo H."/>
            <person name="Xiang L."/>
            <person name="Li Y."/>
            <person name="Xu Z."/>
            <person name="Ji A."/>
            <person name="Wang L."/>
            <person name="Lu S."/>
            <person name="Hayward A."/>
            <person name="Sun W."/>
            <person name="Li X."/>
            <person name="Schwartz D.C."/>
            <person name="Wang Y."/>
            <person name="Chen S."/>
        </authorList>
    </citation>
    <scope>NUCLEOTIDE SEQUENCE [LARGE SCALE GENOMIC DNA]</scope>
    <source>
        <strain evidence="1 2">ZZ0214-1</strain>
    </source>
</reference>
<protein>
    <submittedName>
        <fullName evidence="1">Uncharacterized protein</fullName>
    </submittedName>
</protein>
<keyword evidence="2" id="KW-1185">Reference proteome</keyword>
<dbReference type="AlphaFoldDB" id="A0A2G8SCA0"/>
<organism evidence="1 2">
    <name type="scientific">Ganoderma sinense ZZ0214-1</name>
    <dbReference type="NCBI Taxonomy" id="1077348"/>
    <lineage>
        <taxon>Eukaryota</taxon>
        <taxon>Fungi</taxon>
        <taxon>Dikarya</taxon>
        <taxon>Basidiomycota</taxon>
        <taxon>Agaricomycotina</taxon>
        <taxon>Agaricomycetes</taxon>
        <taxon>Polyporales</taxon>
        <taxon>Polyporaceae</taxon>
        <taxon>Ganoderma</taxon>
    </lineage>
</organism>
<comment type="caution">
    <text evidence="1">The sequence shown here is derived from an EMBL/GenBank/DDBJ whole genome shotgun (WGS) entry which is preliminary data.</text>
</comment>
<dbReference type="Proteomes" id="UP000230002">
    <property type="component" value="Unassembled WGS sequence"/>
</dbReference>
<proteinExistence type="predicted"/>
<dbReference type="EMBL" id="AYKW01000012">
    <property type="protein sequence ID" value="PIL31373.1"/>
    <property type="molecule type" value="Genomic_DNA"/>
</dbReference>